<dbReference type="InterPro" id="IPR005467">
    <property type="entry name" value="His_kinase_dom"/>
</dbReference>
<feature type="domain" description="Histidine kinase" evidence="7">
    <location>
        <begin position="374"/>
        <end position="595"/>
    </location>
</feature>
<dbReference type="PANTHER" id="PTHR45339">
    <property type="entry name" value="HYBRID SIGNAL TRANSDUCTION HISTIDINE KINASE J"/>
    <property type="match status" value="1"/>
</dbReference>
<dbReference type="Gene3D" id="3.30.565.10">
    <property type="entry name" value="Histidine kinase-like ATPase, C-terminal domain"/>
    <property type="match status" value="1"/>
</dbReference>
<dbReference type="SMART" id="SM00448">
    <property type="entry name" value="REC"/>
    <property type="match status" value="1"/>
</dbReference>
<comment type="catalytic activity">
    <reaction evidence="1">
        <text>ATP + protein L-histidine = ADP + protein N-phospho-L-histidine.</text>
        <dbReference type="EC" id="2.7.13.3"/>
    </reaction>
</comment>
<evidence type="ECO:0000259" key="7">
    <source>
        <dbReference type="PROSITE" id="PS50109"/>
    </source>
</evidence>
<dbReference type="InterPro" id="IPR019734">
    <property type="entry name" value="TPR_rpt"/>
</dbReference>
<dbReference type="GO" id="GO:0005524">
    <property type="term" value="F:ATP binding"/>
    <property type="evidence" value="ECO:0007669"/>
    <property type="project" value="UniProtKB-KW"/>
</dbReference>
<dbReference type="InterPro" id="IPR036097">
    <property type="entry name" value="HisK_dim/P_sf"/>
</dbReference>
<dbReference type="InterPro" id="IPR011990">
    <property type="entry name" value="TPR-like_helical_dom_sf"/>
</dbReference>
<dbReference type="InterPro" id="IPR036890">
    <property type="entry name" value="HATPase_C_sf"/>
</dbReference>
<organism evidence="9 10">
    <name type="scientific">Sediminicola arcticus</name>
    <dbReference type="NCBI Taxonomy" id="1574308"/>
    <lineage>
        <taxon>Bacteria</taxon>
        <taxon>Pseudomonadati</taxon>
        <taxon>Bacteroidota</taxon>
        <taxon>Flavobacteriia</taxon>
        <taxon>Flavobacteriales</taxon>
        <taxon>Flavobacteriaceae</taxon>
        <taxon>Sediminicola</taxon>
    </lineage>
</organism>
<dbReference type="InterPro" id="IPR003661">
    <property type="entry name" value="HisK_dim/P_dom"/>
</dbReference>
<proteinExistence type="predicted"/>
<dbReference type="CDD" id="cd17546">
    <property type="entry name" value="REC_hyHK_CKI1_RcsC-like"/>
    <property type="match status" value="1"/>
</dbReference>
<protein>
    <recommendedName>
        <fullName evidence="2">histidine kinase</fullName>
        <ecNumber evidence="2">2.7.13.3</ecNumber>
    </recommendedName>
</protein>
<evidence type="ECO:0000256" key="5">
    <source>
        <dbReference type="PROSITE-ProRule" id="PRU00169"/>
    </source>
</evidence>
<evidence type="ECO:0000313" key="9">
    <source>
        <dbReference type="EMBL" id="MET6991936.1"/>
    </source>
</evidence>
<keyword evidence="9" id="KW-0547">Nucleotide-binding</keyword>
<dbReference type="CDD" id="cd16922">
    <property type="entry name" value="HATPase_EvgS-ArcB-TorS-like"/>
    <property type="match status" value="1"/>
</dbReference>
<dbReference type="Gene3D" id="1.25.40.10">
    <property type="entry name" value="Tetratricopeptide repeat domain"/>
    <property type="match status" value="2"/>
</dbReference>
<dbReference type="Gene3D" id="1.10.287.130">
    <property type="match status" value="1"/>
</dbReference>
<dbReference type="PRINTS" id="PR00344">
    <property type="entry name" value="BCTRLSENSOR"/>
</dbReference>
<dbReference type="SUPFAM" id="SSF48452">
    <property type="entry name" value="TPR-like"/>
    <property type="match status" value="1"/>
</dbReference>
<feature type="chain" id="PRO_5045335546" description="histidine kinase" evidence="6">
    <location>
        <begin position="31"/>
        <end position="743"/>
    </location>
</feature>
<accession>A0ABV2SXR3</accession>
<evidence type="ECO:0000259" key="8">
    <source>
        <dbReference type="PROSITE" id="PS50110"/>
    </source>
</evidence>
<keyword evidence="3 5" id="KW-0597">Phosphoprotein</keyword>
<dbReference type="InterPro" id="IPR003594">
    <property type="entry name" value="HATPase_dom"/>
</dbReference>
<evidence type="ECO:0000256" key="3">
    <source>
        <dbReference type="ARBA" id="ARBA00022553"/>
    </source>
</evidence>
<dbReference type="SMART" id="SM00387">
    <property type="entry name" value="HATPase_c"/>
    <property type="match status" value="1"/>
</dbReference>
<evidence type="ECO:0000256" key="4">
    <source>
        <dbReference type="ARBA" id="ARBA00023012"/>
    </source>
</evidence>
<feature type="domain" description="Response regulatory" evidence="8">
    <location>
        <begin position="619"/>
        <end position="733"/>
    </location>
</feature>
<evidence type="ECO:0000313" key="10">
    <source>
        <dbReference type="Proteomes" id="UP001549799"/>
    </source>
</evidence>
<dbReference type="InterPro" id="IPR011006">
    <property type="entry name" value="CheY-like_superfamily"/>
</dbReference>
<dbReference type="PROSITE" id="PS50109">
    <property type="entry name" value="HIS_KIN"/>
    <property type="match status" value="1"/>
</dbReference>
<dbReference type="InterPro" id="IPR001789">
    <property type="entry name" value="Sig_transdc_resp-reg_receiver"/>
</dbReference>
<feature type="signal peptide" evidence="6">
    <location>
        <begin position="1"/>
        <end position="30"/>
    </location>
</feature>
<evidence type="ECO:0000256" key="2">
    <source>
        <dbReference type="ARBA" id="ARBA00012438"/>
    </source>
</evidence>
<dbReference type="Pfam" id="PF00512">
    <property type="entry name" value="HisKA"/>
    <property type="match status" value="1"/>
</dbReference>
<gene>
    <name evidence="9" type="ORF">ABXZ36_14915</name>
</gene>
<evidence type="ECO:0000256" key="6">
    <source>
        <dbReference type="SAM" id="SignalP"/>
    </source>
</evidence>
<name>A0ABV2SXR3_9FLAO</name>
<dbReference type="EMBL" id="JBEXAE010000009">
    <property type="protein sequence ID" value="MET6991936.1"/>
    <property type="molecule type" value="Genomic_DNA"/>
</dbReference>
<dbReference type="SMART" id="SM00388">
    <property type="entry name" value="HisKA"/>
    <property type="match status" value="1"/>
</dbReference>
<keyword evidence="6" id="KW-0732">Signal</keyword>
<keyword evidence="9" id="KW-0067">ATP-binding</keyword>
<reference evidence="9 10" key="1">
    <citation type="submission" date="2024-07" db="EMBL/GenBank/DDBJ databases">
        <title>The genome sequence of type strain Sediminicola arcticus GDMCC 1.2805.</title>
        <authorList>
            <person name="Liu Y."/>
        </authorList>
    </citation>
    <scope>NUCLEOTIDE SEQUENCE [LARGE SCALE GENOMIC DNA]</scope>
    <source>
        <strain evidence="9 10">GDMCC 1.2805</strain>
    </source>
</reference>
<feature type="modified residue" description="4-aspartylphosphate" evidence="5">
    <location>
        <position position="668"/>
    </location>
</feature>
<sequence length="743" mass="83574">MRLIIKSRYKRILKILLMMVVMTTSQFISAQDNTPPEKDINAYLSEARKFKNQNQIDLALKAMAKAADLAEVDDDIKTVIDSYHEISLLNLKLGQEENALWYYERAGVSLEDITYPQGSATHLYIEALNYFKNEKPHQALILLEEAKKLNNDRHLLNGISLLEGNISLKIKKYSVASRNFNSLVVNSDIYEKAYLTTKAYLGLAQLNIALDSLDSAAKNGTSALKLAEENNFHQEILEANELLGKAYEKLGKYDSALIYNRNLLQIKDSLLAFERINAQVKTADQLRGELMDSTIKKQDIEIKDLNESSSRSEITAILTSAFLTIISLLAVSLYRNNQIKLKTNDLLHTKNRELQSARDAAVQSMEAKTNFLSTVSHELRTPLYAVTGLTHLLLEENPSKKQEEHLEALKFSGDYLLNFINDILQINKIDADKMEPLNIEFNLKKVLTEVINSLQQSAKANKTIITLDYDQNIPSHLLSDPLKLSQIFINLVGNALKFTKKGEVTVITKLQEQREDEVTIYFEIKDTGIGIAPEKQENIFDSFEQGSIQINREYGGTGLGLTIVKSLIGLFESTIRLKSELGKGSSFFFELALKTTESSEIDDINFQITEREYDLTGLHILIVEDNKINQVITKKMLVKKEVTCDIASNGTDAIEMVRTNTYDAVLMDIHMPGISGEEATIEIRKFNTVLPIIALTAISLDDSLESFYAAGVNDVVTKPFKPEVFYQKIGQNVFSPKITNPAS</sequence>
<dbReference type="Pfam" id="PF00072">
    <property type="entry name" value="Response_reg"/>
    <property type="match status" value="1"/>
</dbReference>
<dbReference type="PROSITE" id="PS50110">
    <property type="entry name" value="RESPONSE_REGULATORY"/>
    <property type="match status" value="1"/>
</dbReference>
<dbReference type="SMART" id="SM00028">
    <property type="entry name" value="TPR"/>
    <property type="match status" value="4"/>
</dbReference>
<dbReference type="EC" id="2.7.13.3" evidence="2"/>
<dbReference type="Pfam" id="PF02518">
    <property type="entry name" value="HATPase_c"/>
    <property type="match status" value="1"/>
</dbReference>
<dbReference type="PANTHER" id="PTHR45339:SF1">
    <property type="entry name" value="HYBRID SIGNAL TRANSDUCTION HISTIDINE KINASE J"/>
    <property type="match status" value="1"/>
</dbReference>
<dbReference type="Gene3D" id="3.40.50.2300">
    <property type="match status" value="1"/>
</dbReference>
<keyword evidence="4" id="KW-0902">Two-component regulatory system</keyword>
<keyword evidence="10" id="KW-1185">Reference proteome</keyword>
<dbReference type="SUPFAM" id="SSF55874">
    <property type="entry name" value="ATPase domain of HSP90 chaperone/DNA topoisomerase II/histidine kinase"/>
    <property type="match status" value="1"/>
</dbReference>
<dbReference type="InterPro" id="IPR004358">
    <property type="entry name" value="Sig_transdc_His_kin-like_C"/>
</dbReference>
<dbReference type="Proteomes" id="UP001549799">
    <property type="component" value="Unassembled WGS sequence"/>
</dbReference>
<dbReference type="CDD" id="cd00082">
    <property type="entry name" value="HisKA"/>
    <property type="match status" value="1"/>
</dbReference>
<dbReference type="SUPFAM" id="SSF52172">
    <property type="entry name" value="CheY-like"/>
    <property type="match status" value="1"/>
</dbReference>
<comment type="caution">
    <text evidence="9">The sequence shown here is derived from an EMBL/GenBank/DDBJ whole genome shotgun (WGS) entry which is preliminary data.</text>
</comment>
<evidence type="ECO:0000256" key="1">
    <source>
        <dbReference type="ARBA" id="ARBA00000085"/>
    </source>
</evidence>
<dbReference type="SUPFAM" id="SSF47384">
    <property type="entry name" value="Homodimeric domain of signal transducing histidine kinase"/>
    <property type="match status" value="1"/>
</dbReference>